<dbReference type="InterPro" id="IPR025724">
    <property type="entry name" value="GAG-pre-integrase_dom"/>
</dbReference>
<reference evidence="5 6" key="1">
    <citation type="submission" date="2020-08" db="EMBL/GenBank/DDBJ databases">
        <title>Plant Genome Project.</title>
        <authorList>
            <person name="Zhang R.-G."/>
        </authorList>
    </citation>
    <scope>NUCLEOTIDE SEQUENCE [LARGE SCALE GENOMIC DNA]</scope>
    <source>
        <tissue evidence="5">Rhizome</tissue>
    </source>
</reference>
<dbReference type="Pfam" id="PF14223">
    <property type="entry name" value="Retrotran_gag_2"/>
    <property type="match status" value="1"/>
</dbReference>
<feature type="region of interest" description="Disordered" evidence="1">
    <location>
        <begin position="268"/>
        <end position="299"/>
    </location>
</feature>
<dbReference type="Pfam" id="PF13976">
    <property type="entry name" value="gag_pre-integrs"/>
    <property type="match status" value="1"/>
</dbReference>
<feature type="domain" description="GAG-pre-integrase" evidence="2">
    <location>
        <begin position="490"/>
        <end position="549"/>
    </location>
</feature>
<evidence type="ECO:0000259" key="2">
    <source>
        <dbReference type="Pfam" id="PF13976"/>
    </source>
</evidence>
<dbReference type="Gene3D" id="4.10.60.10">
    <property type="entry name" value="Zinc finger, CCHC-type"/>
    <property type="match status" value="1"/>
</dbReference>
<feature type="region of interest" description="Disordered" evidence="1">
    <location>
        <begin position="1"/>
        <end position="21"/>
    </location>
</feature>
<feature type="domain" description="Retrovirus-related Pol polyprotein from transposon TNT 1-94-like beta-barrel" evidence="3">
    <location>
        <begin position="378"/>
        <end position="457"/>
    </location>
</feature>
<dbReference type="GO" id="GO:0003676">
    <property type="term" value="F:nucleic acid binding"/>
    <property type="evidence" value="ECO:0007669"/>
    <property type="project" value="InterPro"/>
</dbReference>
<proteinExistence type="predicted"/>
<dbReference type="PANTHER" id="PTHR35317:SF11">
    <property type="entry name" value="CCHC-TYPE DOMAIN-CONTAINING PROTEIN"/>
    <property type="match status" value="1"/>
</dbReference>
<evidence type="ECO:0000313" key="5">
    <source>
        <dbReference type="EMBL" id="KAG6489507.1"/>
    </source>
</evidence>
<keyword evidence="6" id="KW-1185">Reference proteome</keyword>
<dbReference type="PANTHER" id="PTHR35317">
    <property type="entry name" value="OS04G0629600 PROTEIN"/>
    <property type="match status" value="1"/>
</dbReference>
<evidence type="ECO:0000313" key="6">
    <source>
        <dbReference type="Proteomes" id="UP000734854"/>
    </source>
</evidence>
<dbReference type="InterPro" id="IPR054722">
    <property type="entry name" value="PolX-like_BBD"/>
</dbReference>
<dbReference type="Pfam" id="PF22936">
    <property type="entry name" value="Pol_BBD"/>
    <property type="match status" value="1"/>
</dbReference>
<dbReference type="InterPro" id="IPR057670">
    <property type="entry name" value="SH3_retrovirus"/>
</dbReference>
<dbReference type="InterPro" id="IPR036875">
    <property type="entry name" value="Znf_CCHC_sf"/>
</dbReference>
<dbReference type="EMBL" id="JACMSC010000014">
    <property type="protein sequence ID" value="KAG6489507.1"/>
    <property type="molecule type" value="Genomic_DNA"/>
</dbReference>
<dbReference type="SUPFAM" id="SSF57756">
    <property type="entry name" value="Retrovirus zinc finger-like domains"/>
    <property type="match status" value="1"/>
</dbReference>
<gene>
    <name evidence="5" type="ORF">ZIOFF_050778</name>
</gene>
<evidence type="ECO:0000256" key="1">
    <source>
        <dbReference type="SAM" id="MobiDB-lite"/>
    </source>
</evidence>
<dbReference type="GO" id="GO:0008270">
    <property type="term" value="F:zinc ion binding"/>
    <property type="evidence" value="ECO:0007669"/>
    <property type="project" value="InterPro"/>
</dbReference>
<evidence type="ECO:0000259" key="4">
    <source>
        <dbReference type="Pfam" id="PF25597"/>
    </source>
</evidence>
<protein>
    <submittedName>
        <fullName evidence="5">Uncharacterized protein</fullName>
    </submittedName>
</protein>
<evidence type="ECO:0000259" key="3">
    <source>
        <dbReference type="Pfam" id="PF22936"/>
    </source>
</evidence>
<dbReference type="Pfam" id="PF25597">
    <property type="entry name" value="SH3_retrovirus"/>
    <property type="match status" value="1"/>
</dbReference>
<organism evidence="5 6">
    <name type="scientific">Zingiber officinale</name>
    <name type="common">Ginger</name>
    <name type="synonym">Amomum zingiber</name>
    <dbReference type="NCBI Taxonomy" id="94328"/>
    <lineage>
        <taxon>Eukaryota</taxon>
        <taxon>Viridiplantae</taxon>
        <taxon>Streptophyta</taxon>
        <taxon>Embryophyta</taxon>
        <taxon>Tracheophyta</taxon>
        <taxon>Spermatophyta</taxon>
        <taxon>Magnoliopsida</taxon>
        <taxon>Liliopsida</taxon>
        <taxon>Zingiberales</taxon>
        <taxon>Zingiberaceae</taxon>
        <taxon>Zingiber</taxon>
    </lineage>
</organism>
<name>A0A8J5FHN1_ZINOF</name>
<sequence length="746" mass="84589">MGGLAPTHGRGNNLGNGISSDEQQHFASGAIEAAQPLFVRTEPPLAATVAGRCVKASFSTISPPVFDGDNYQIWAVRMETYLDALDLWEALDVDYEIPVLHANPTMAQIKVHKEKKTKKSKAKACLFAAVSATIFSRIMSLQTVKEIWDYLKSEYEGDERIRGMQVLNLIRDFEMQKMKKTETIKEYADRLLGIANRVRLTDSRIVEKILVTLLKRFEATITTFENTNDLTRITLAELLNALQAQEQRRAMRREGEIEGALPARHNDVGNFRKQKNKNPQAIGEGSLMGNKNKAGDKKAGAKVNYPPCHHCGKKGHPPFKCWRRPDAKCRKCNQMGHEAVICKNKNPQQEEEAKVADQDEDKLFVATCFASNVETESWLIDSGCTNHMTNDKELFKDLHPTKITKVRIGNGDYISVKGKGTVAITSCSGTKLISEVLFVPEIHQNLLSVGQLIEKGFKVVFEDNFCLIKDAANQDIFNIKMKGKSFALKPLEEEQTTFSIRENVTEIWHKRLGHYHHQGMLQMKSKMILEELPEFADQISYCRACQFGKLNRKPFSKSTSRTSRKLQLIHTDVSGPQRTPSLKGMKDQTPFEAWYGYKPTLNFLRIFGCLCFTYIPQNKRDKLDRKAAPGIFIGYSNVSKAYKVFQPQTGNIIVSRDVYFMENEAWNWEDTKKKNQTVTNLKFKFSSLNTEDEEGLQDEAVDDVPEEESVILIYCKSEDQLADLFTKPLPVSKFEFLRQEIGVCSS</sequence>
<feature type="domain" description="Retroviral polymerase SH3-like" evidence="4">
    <location>
        <begin position="609"/>
        <end position="673"/>
    </location>
</feature>
<comment type="caution">
    <text evidence="5">The sequence shown here is derived from an EMBL/GenBank/DDBJ whole genome shotgun (WGS) entry which is preliminary data.</text>
</comment>
<dbReference type="Proteomes" id="UP000734854">
    <property type="component" value="Unassembled WGS sequence"/>
</dbReference>
<dbReference type="AlphaFoldDB" id="A0A8J5FHN1"/>
<accession>A0A8J5FHN1</accession>